<dbReference type="PROSITE" id="PS51257">
    <property type="entry name" value="PROKAR_LIPOPROTEIN"/>
    <property type="match status" value="1"/>
</dbReference>
<evidence type="ECO:0000313" key="2">
    <source>
        <dbReference type="EMBL" id="RBO99587.1"/>
    </source>
</evidence>
<evidence type="ECO:0000313" key="3">
    <source>
        <dbReference type="Proteomes" id="UP000252118"/>
    </source>
</evidence>
<protein>
    <submittedName>
        <fullName evidence="2">Uncharacterized protein</fullName>
    </submittedName>
</protein>
<evidence type="ECO:0000256" key="1">
    <source>
        <dbReference type="SAM" id="Phobius"/>
    </source>
</evidence>
<sequence length="152" mass="16933">MYQNNGRAILLEESGGNIRGIAISIFIIILITTGCYGEKRDESLVISGGSQAWSAKIKVVFTSSEEDDTYYIKGNLEFQNHYMPKKVKYYLSYPAGESSGTSKGKAIKIIQSGGSRPDSTGNINDFAEKIILEVVWENEDKEVMKETIQFDD</sequence>
<dbReference type="EMBL" id="QNRJ01000032">
    <property type="protein sequence ID" value="RBO99587.1"/>
    <property type="molecule type" value="Genomic_DNA"/>
</dbReference>
<organism evidence="2 3">
    <name type="scientific">Rossellomorea aquimaris</name>
    <dbReference type="NCBI Taxonomy" id="189382"/>
    <lineage>
        <taxon>Bacteria</taxon>
        <taxon>Bacillati</taxon>
        <taxon>Bacillota</taxon>
        <taxon>Bacilli</taxon>
        <taxon>Bacillales</taxon>
        <taxon>Bacillaceae</taxon>
        <taxon>Rossellomorea</taxon>
    </lineage>
</organism>
<reference evidence="2 3" key="1">
    <citation type="submission" date="2018-06" db="EMBL/GenBank/DDBJ databases">
        <title>Freshwater and sediment microbial communities from various areas in North America, analyzing microbe dynamics in response to fracking.</title>
        <authorList>
            <person name="Lamendella R."/>
        </authorList>
    </citation>
    <scope>NUCLEOTIDE SEQUENCE [LARGE SCALE GENOMIC DNA]</scope>
    <source>
        <strain evidence="2 3">97B</strain>
    </source>
</reference>
<dbReference type="Proteomes" id="UP000252118">
    <property type="component" value="Unassembled WGS sequence"/>
</dbReference>
<comment type="caution">
    <text evidence="2">The sequence shown here is derived from an EMBL/GenBank/DDBJ whole genome shotgun (WGS) entry which is preliminary data.</text>
</comment>
<accession>A0A366EB87</accession>
<dbReference type="AlphaFoldDB" id="A0A366EB87"/>
<keyword evidence="1" id="KW-0472">Membrane</keyword>
<name>A0A366EB87_9BACI</name>
<dbReference type="OrthoDB" id="2865933at2"/>
<keyword evidence="1" id="KW-1133">Transmembrane helix</keyword>
<dbReference type="RefSeq" id="WP_142675618.1">
    <property type="nucleotide sequence ID" value="NZ_QNRJ01000032.1"/>
</dbReference>
<feature type="transmembrane region" description="Helical" evidence="1">
    <location>
        <begin position="20"/>
        <end position="37"/>
    </location>
</feature>
<keyword evidence="1" id="KW-0812">Transmembrane</keyword>
<proteinExistence type="predicted"/>
<gene>
    <name evidence="2" type="ORF">DET59_1323</name>
</gene>